<dbReference type="InterPro" id="IPR050113">
    <property type="entry name" value="Ub_conjugating_enzyme"/>
</dbReference>
<dbReference type="InterPro" id="IPR016135">
    <property type="entry name" value="UBQ-conjugating_enzyme/RWD"/>
</dbReference>
<dbReference type="InterPro" id="IPR000608">
    <property type="entry name" value="UBC"/>
</dbReference>
<protein>
    <recommendedName>
        <fullName evidence="2">UBC core domain-containing protein</fullName>
    </recommendedName>
</protein>
<sequence length="251" mass="28075">MAMSSRLKRVAKELQDFQHTSYNPHPYNQGDLTRLEASLPIPPGTPYSGGTYTINVSIPDGYPFEKPSMKFNQKIYHPNVHHETGEIAPGALGSWGPTNTIKTALDTIVRLLQQPDSTFPVNEDANTLFLRINSVFKERAQEWAVKYAAAPATETDSASYGGYNRNLIDQFVILGYDKESVVEAFKWPAPVQSATKYRKSTIPDEVRLINPLIRGCCSPGANRTPRMRHELPVQSCRRARILQLDARTALS</sequence>
<evidence type="ECO:0000313" key="4">
    <source>
        <dbReference type="Proteomes" id="UP000002489"/>
    </source>
</evidence>
<evidence type="ECO:0000256" key="1">
    <source>
        <dbReference type="ARBA" id="ARBA00022786"/>
    </source>
</evidence>
<dbReference type="SUPFAM" id="SSF46934">
    <property type="entry name" value="UBA-like"/>
    <property type="match status" value="1"/>
</dbReference>
<dbReference type="STRING" id="426428.A0A0D2XKR2"/>
<feature type="domain" description="UBC core" evidence="2">
    <location>
        <begin position="2"/>
        <end position="149"/>
    </location>
</feature>
<dbReference type="Pfam" id="PF00179">
    <property type="entry name" value="UQ_con"/>
    <property type="match status" value="1"/>
</dbReference>
<dbReference type="SUPFAM" id="SSF54495">
    <property type="entry name" value="UBC-like"/>
    <property type="match status" value="1"/>
</dbReference>
<proteinExistence type="predicted"/>
<reference evidence="3" key="2">
    <citation type="submission" date="2025-08" db="UniProtKB">
        <authorList>
            <consortium name="EnsemblFungi"/>
        </authorList>
    </citation>
    <scope>IDENTIFICATION</scope>
    <source>
        <strain evidence="3">4287 / CBS 123668 / FGSC 9935 / NRRL 34936</strain>
    </source>
</reference>
<reference evidence="4" key="1">
    <citation type="journal article" date="2012" name="Mol. Plant Microbe Interact.">
        <title>A highly conserved effector in Fusarium oxysporum is required for full virulence on Arabidopsis.</title>
        <authorList>
            <person name="Thatcher L.F."/>
            <person name="Gardiner D.M."/>
            <person name="Kazan K."/>
            <person name="Manners J."/>
        </authorList>
    </citation>
    <scope>NUCLEOTIDE SEQUENCE [LARGE SCALE GENOMIC DNA]</scope>
    <source>
        <strain evidence="4">Fo5176</strain>
    </source>
</reference>
<accession>A0A0D2XKR2</accession>
<organism evidence="3 4">
    <name type="scientific">Fusarium oxysporum (strain Fo5176)</name>
    <name type="common">Fusarium vascular wilt</name>
    <dbReference type="NCBI Taxonomy" id="660025"/>
    <lineage>
        <taxon>Eukaryota</taxon>
        <taxon>Fungi</taxon>
        <taxon>Dikarya</taxon>
        <taxon>Ascomycota</taxon>
        <taxon>Pezizomycotina</taxon>
        <taxon>Sordariomycetes</taxon>
        <taxon>Hypocreomycetidae</taxon>
        <taxon>Hypocreales</taxon>
        <taxon>Nectriaceae</taxon>
        <taxon>Fusarium</taxon>
        <taxon>Fusarium oxysporum species complex</taxon>
    </lineage>
</organism>
<dbReference type="EnsemblFungi" id="FOXG_04536T0">
    <property type="protein sequence ID" value="FOXG_04536P0"/>
    <property type="gene ID" value="FOXG_04536"/>
</dbReference>
<dbReference type="PANTHER" id="PTHR24067">
    <property type="entry name" value="UBIQUITIN-CONJUGATING ENZYME E2"/>
    <property type="match status" value="1"/>
</dbReference>
<name>A0A0D2XKR2_FUSOF</name>
<dbReference type="AlphaFoldDB" id="A0A0D2XKR2"/>
<dbReference type="Proteomes" id="UP000002489">
    <property type="component" value="Unassembled WGS sequence"/>
</dbReference>
<dbReference type="InterPro" id="IPR009060">
    <property type="entry name" value="UBA-like_sf"/>
</dbReference>
<keyword evidence="1" id="KW-0833">Ubl conjugation pathway</keyword>
<evidence type="ECO:0000313" key="3">
    <source>
        <dbReference type="EnsemblFungi" id="FOXG_04536P0"/>
    </source>
</evidence>
<dbReference type="PROSITE" id="PS50127">
    <property type="entry name" value="UBC_2"/>
    <property type="match status" value="1"/>
</dbReference>
<evidence type="ECO:0000259" key="2">
    <source>
        <dbReference type="PROSITE" id="PS50127"/>
    </source>
</evidence>
<dbReference type="SMART" id="SM00212">
    <property type="entry name" value="UBCc"/>
    <property type="match status" value="1"/>
</dbReference>
<dbReference type="Gene3D" id="3.10.110.10">
    <property type="entry name" value="Ubiquitin Conjugating Enzyme"/>
    <property type="match status" value="1"/>
</dbReference>